<dbReference type="AlphaFoldDB" id="A0A4P2QXR3"/>
<organism evidence="2 3">
    <name type="scientific">Sorangium cellulosum</name>
    <name type="common">Polyangium cellulosum</name>
    <dbReference type="NCBI Taxonomy" id="56"/>
    <lineage>
        <taxon>Bacteria</taxon>
        <taxon>Pseudomonadati</taxon>
        <taxon>Myxococcota</taxon>
        <taxon>Polyangia</taxon>
        <taxon>Polyangiales</taxon>
        <taxon>Polyangiaceae</taxon>
        <taxon>Sorangium</taxon>
    </lineage>
</organism>
<sequence length="677" mass="73130">MSDELSAFDAGAPWVQHLERAHALLHAVARSIEAQREPSAHLAPAARKLESGLGALYDAFDGRADRLTAIGRAHGHAWAAAVLVARAGLPRALAPLRDACAALVAAEERFPGAPLAGPSAALLRAGVDRPPLHFVERASLVPSFRAPKVPEPEPEARELAPSEPRTFDELAAMAEAMRRLARERTEALVRPARPAPRLVKPASAGGEAPPGFAFAPPAAISDGDFVRRWARVCFEDIGMLGVQRAPLPGDDWRSCQALELRMVAAIDALAALGPTAIAHVEPMAMDAPAADPMRVFAAAMIAGCLEGRDVLACAERVLFRFGPRNPVVADAFVSAMKLAQNPFSPNCLRALSASSERGGRAIAVEVLAHRGWLTPAELEELSEEEDARVLALGLSALAAARHPRGRHAMERALAHEDLDVQAAALDAMLLAAHRGTAEAARRAAQGALGDRALVRLSLAAREEDAWWLLERMQRSPTPAAVEAVGWAGLVEAIPSLLDLLESAVEEVARAAGAALERLLGANLVEEVEVDPEALEDVVVIDPDPAPLRGRRPLGELVSDPRDRPPVGSKETLEVPSTDPAHWRAYWSEHRGRFDPKRRLRRGQMYSPSVSLHELWRLSLPVEDRRRLCRELAAQTGRWTRFDPHDFVTEQERCLGAWQAILQGTREAPGAWGQRLGE</sequence>
<protein>
    <submittedName>
        <fullName evidence="2">Uncharacterized protein</fullName>
    </submittedName>
</protein>
<accession>A0A4P2QXR3</accession>
<reference evidence="2 3" key="1">
    <citation type="submission" date="2015-09" db="EMBL/GenBank/DDBJ databases">
        <title>Sorangium comparison.</title>
        <authorList>
            <person name="Zaburannyi N."/>
            <person name="Bunk B."/>
            <person name="Overmann J."/>
            <person name="Mueller R."/>
        </authorList>
    </citation>
    <scope>NUCLEOTIDE SEQUENCE [LARGE SCALE GENOMIC DNA]</scope>
    <source>
        <strain evidence="2 3">So ce836</strain>
    </source>
</reference>
<feature type="region of interest" description="Disordered" evidence="1">
    <location>
        <begin position="550"/>
        <end position="574"/>
    </location>
</feature>
<proteinExistence type="predicted"/>
<dbReference type="Proteomes" id="UP000295497">
    <property type="component" value="Chromosome"/>
</dbReference>
<evidence type="ECO:0000313" key="3">
    <source>
        <dbReference type="Proteomes" id="UP000295497"/>
    </source>
</evidence>
<dbReference type="EMBL" id="CP012672">
    <property type="protein sequence ID" value="AUX34986.1"/>
    <property type="molecule type" value="Genomic_DNA"/>
</dbReference>
<gene>
    <name evidence="2" type="ORF">SOCE836_071740</name>
</gene>
<name>A0A4P2QXR3_SORCE</name>
<evidence type="ECO:0000313" key="2">
    <source>
        <dbReference type="EMBL" id="AUX34986.1"/>
    </source>
</evidence>
<evidence type="ECO:0000256" key="1">
    <source>
        <dbReference type="SAM" id="MobiDB-lite"/>
    </source>
</evidence>
<dbReference type="RefSeq" id="WP_129578089.1">
    <property type="nucleotide sequence ID" value="NZ_CP012672.1"/>
</dbReference>